<keyword evidence="2" id="KW-0472">Membrane</keyword>
<dbReference type="Gene3D" id="2.60.120.260">
    <property type="entry name" value="Galactose-binding domain-like"/>
    <property type="match status" value="1"/>
</dbReference>
<feature type="region of interest" description="Disordered" evidence="1">
    <location>
        <begin position="16"/>
        <end position="37"/>
    </location>
</feature>
<gene>
    <name evidence="4" type="ORF">SAMN02745244_01133</name>
</gene>
<dbReference type="InterPro" id="IPR057561">
    <property type="entry name" value="NADase_transloc"/>
</dbReference>
<feature type="compositionally biased region" description="Acidic residues" evidence="1">
    <location>
        <begin position="22"/>
        <end position="32"/>
    </location>
</feature>
<keyword evidence="5" id="KW-1185">Reference proteome</keyword>
<dbReference type="Proteomes" id="UP000184512">
    <property type="component" value="Unassembled WGS sequence"/>
</dbReference>
<feature type="transmembrane region" description="Helical" evidence="2">
    <location>
        <begin position="55"/>
        <end position="74"/>
    </location>
</feature>
<dbReference type="AlphaFoldDB" id="A0A1M6E8V0"/>
<evidence type="ECO:0000313" key="4">
    <source>
        <dbReference type="EMBL" id="SHI81927.1"/>
    </source>
</evidence>
<dbReference type="NCBIfam" id="NF047619">
    <property type="entry name" value="NADase_discoid"/>
    <property type="match status" value="1"/>
</dbReference>
<protein>
    <recommendedName>
        <fullName evidence="3">NAD glycohydrolase translocation F5/8 type C domain-containing protein</fullName>
    </recommendedName>
</protein>
<keyword evidence="2" id="KW-0812">Transmembrane</keyword>
<name>A0A1M6E8V0_9ACTN</name>
<evidence type="ECO:0000259" key="3">
    <source>
        <dbReference type="Pfam" id="PF25302"/>
    </source>
</evidence>
<feature type="domain" description="NAD glycohydrolase translocation F5/8 type C" evidence="3">
    <location>
        <begin position="126"/>
        <end position="246"/>
    </location>
</feature>
<dbReference type="InterPro" id="IPR008979">
    <property type="entry name" value="Galactose-bd-like_sf"/>
</dbReference>
<evidence type="ECO:0000313" key="5">
    <source>
        <dbReference type="Proteomes" id="UP000184512"/>
    </source>
</evidence>
<dbReference type="SUPFAM" id="SSF49785">
    <property type="entry name" value="Galactose-binding domain-like"/>
    <property type="match status" value="1"/>
</dbReference>
<evidence type="ECO:0000256" key="1">
    <source>
        <dbReference type="SAM" id="MobiDB-lite"/>
    </source>
</evidence>
<dbReference type="EMBL" id="FQZG01000016">
    <property type="protein sequence ID" value="SHI81927.1"/>
    <property type="molecule type" value="Genomic_DNA"/>
</dbReference>
<dbReference type="Pfam" id="PF25302">
    <property type="entry name" value="NADase_transloc"/>
    <property type="match status" value="1"/>
</dbReference>
<organism evidence="4 5">
    <name type="scientific">Tessaracoccus bendigoensis DSM 12906</name>
    <dbReference type="NCBI Taxonomy" id="1123357"/>
    <lineage>
        <taxon>Bacteria</taxon>
        <taxon>Bacillati</taxon>
        <taxon>Actinomycetota</taxon>
        <taxon>Actinomycetes</taxon>
        <taxon>Propionibacteriales</taxon>
        <taxon>Propionibacteriaceae</taxon>
        <taxon>Tessaracoccus</taxon>
    </lineage>
</organism>
<reference evidence="4 5" key="1">
    <citation type="submission" date="2016-11" db="EMBL/GenBank/DDBJ databases">
        <authorList>
            <person name="Jaros S."/>
            <person name="Januszkiewicz K."/>
            <person name="Wedrychowicz H."/>
        </authorList>
    </citation>
    <scope>NUCLEOTIDE SEQUENCE [LARGE SCALE GENOMIC DNA]</scope>
    <source>
        <strain evidence="4 5">DSM 12906</strain>
    </source>
</reference>
<accession>A0A1M6E8V0</accession>
<evidence type="ECO:0000256" key="2">
    <source>
        <dbReference type="SAM" id="Phobius"/>
    </source>
</evidence>
<sequence length="250" mass="27114">MKCMAPRVPDEYFRVRAGESGDVGETEPPDEPVEARPPAPTFTLPMRGGVPPRRLVVVLLLVLVAAFILGKLVFRPAVPDTEPVMSPSPVATSGVQGNLAPFDGSVKAVEALEAHGECQGNGGREVPSALLDDDPATFWRCPGDGKGESIVFMFDDPTTLVGLRLINGNTVWTGRFAEERRILRIRWEFSDGSYFVQGLTVNNRGFQEVRFPEIQTRSVNMRIEDATDPGGESDTVDAVSISSIEFLAPA</sequence>
<proteinExistence type="predicted"/>
<dbReference type="STRING" id="1123357.SAMN02745244_01133"/>
<keyword evidence="2" id="KW-1133">Transmembrane helix</keyword>